<dbReference type="AlphaFoldDB" id="A0AAY4BY19"/>
<evidence type="ECO:0000313" key="10">
    <source>
        <dbReference type="Ensembl" id="ENSDCDP00010025512.1"/>
    </source>
</evidence>
<organism evidence="10 11">
    <name type="scientific">Denticeps clupeoides</name>
    <name type="common">denticle herring</name>
    <dbReference type="NCBI Taxonomy" id="299321"/>
    <lineage>
        <taxon>Eukaryota</taxon>
        <taxon>Metazoa</taxon>
        <taxon>Chordata</taxon>
        <taxon>Craniata</taxon>
        <taxon>Vertebrata</taxon>
        <taxon>Euteleostomi</taxon>
        <taxon>Actinopterygii</taxon>
        <taxon>Neopterygii</taxon>
        <taxon>Teleostei</taxon>
        <taxon>Clupei</taxon>
        <taxon>Clupeiformes</taxon>
        <taxon>Denticipitoidei</taxon>
        <taxon>Denticipitidae</taxon>
        <taxon>Denticeps</taxon>
    </lineage>
</organism>
<protein>
    <recommendedName>
        <fullName evidence="9">UPAR/Ly6 domain-containing protein</fullName>
    </recommendedName>
</protein>
<keyword evidence="6" id="KW-0472">Membrane</keyword>
<evidence type="ECO:0000256" key="3">
    <source>
        <dbReference type="ARBA" id="ARBA00022475"/>
    </source>
</evidence>
<dbReference type="Proteomes" id="UP000694580">
    <property type="component" value="Chromosome 5"/>
</dbReference>
<evidence type="ECO:0000256" key="7">
    <source>
        <dbReference type="ARBA" id="ARBA00023180"/>
    </source>
</evidence>
<name>A0AAY4BY19_9TELE</name>
<feature type="chain" id="PRO_5044341027" description="UPAR/Ly6 domain-containing protein" evidence="8">
    <location>
        <begin position="19"/>
        <end position="195"/>
    </location>
</feature>
<evidence type="ECO:0000256" key="1">
    <source>
        <dbReference type="ARBA" id="ARBA00004236"/>
    </source>
</evidence>
<dbReference type="InterPro" id="IPR050918">
    <property type="entry name" value="CNF-like_PLA2_Inhibitor"/>
</dbReference>
<keyword evidence="3" id="KW-1003">Cell membrane</keyword>
<dbReference type="InterPro" id="IPR045860">
    <property type="entry name" value="Snake_toxin-like_sf"/>
</dbReference>
<dbReference type="Gene3D" id="2.10.60.10">
    <property type="entry name" value="CD59"/>
    <property type="match status" value="2"/>
</dbReference>
<keyword evidence="11" id="KW-1185">Reference proteome</keyword>
<reference evidence="10" key="3">
    <citation type="submission" date="2025-09" db="UniProtKB">
        <authorList>
            <consortium name="Ensembl"/>
        </authorList>
    </citation>
    <scope>IDENTIFICATION</scope>
</reference>
<dbReference type="GO" id="GO:0005576">
    <property type="term" value="C:extracellular region"/>
    <property type="evidence" value="ECO:0007669"/>
    <property type="project" value="UniProtKB-SubCell"/>
</dbReference>
<feature type="domain" description="UPAR/Ly6" evidence="9">
    <location>
        <begin position="19"/>
        <end position="107"/>
    </location>
</feature>
<reference evidence="10 11" key="1">
    <citation type="submission" date="2020-06" db="EMBL/GenBank/DDBJ databases">
        <authorList>
            <consortium name="Wellcome Sanger Institute Data Sharing"/>
        </authorList>
    </citation>
    <scope>NUCLEOTIDE SEQUENCE [LARGE SCALE GENOMIC DNA]</scope>
</reference>
<gene>
    <name evidence="10" type="primary">LOC114789938</name>
</gene>
<proteinExistence type="predicted"/>
<keyword evidence="4" id="KW-0964">Secreted</keyword>
<dbReference type="PANTHER" id="PTHR20914">
    <property type="entry name" value="LY6/PLAUR DOMAIN-CONTAINING PROTEIN 8"/>
    <property type="match status" value="1"/>
</dbReference>
<accession>A0AAY4BY19</accession>
<feature type="signal peptide" evidence="8">
    <location>
        <begin position="1"/>
        <end position="18"/>
    </location>
</feature>
<evidence type="ECO:0000259" key="9">
    <source>
        <dbReference type="SMART" id="SM00134"/>
    </source>
</evidence>
<feature type="domain" description="UPAR/Ly6" evidence="9">
    <location>
        <begin position="108"/>
        <end position="185"/>
    </location>
</feature>
<evidence type="ECO:0000256" key="4">
    <source>
        <dbReference type="ARBA" id="ARBA00022525"/>
    </source>
</evidence>
<dbReference type="SUPFAM" id="SSF57302">
    <property type="entry name" value="Snake toxin-like"/>
    <property type="match status" value="2"/>
</dbReference>
<dbReference type="GO" id="GO:0005886">
    <property type="term" value="C:plasma membrane"/>
    <property type="evidence" value="ECO:0007669"/>
    <property type="project" value="UniProtKB-SubCell"/>
</dbReference>
<evidence type="ECO:0000313" key="11">
    <source>
        <dbReference type="Proteomes" id="UP000694580"/>
    </source>
</evidence>
<evidence type="ECO:0000256" key="5">
    <source>
        <dbReference type="ARBA" id="ARBA00022729"/>
    </source>
</evidence>
<keyword evidence="5 8" id="KW-0732">Signal</keyword>
<dbReference type="SMART" id="SM00134">
    <property type="entry name" value="LU"/>
    <property type="match status" value="2"/>
</dbReference>
<evidence type="ECO:0000256" key="8">
    <source>
        <dbReference type="SAM" id="SignalP"/>
    </source>
</evidence>
<dbReference type="Pfam" id="PF00021">
    <property type="entry name" value="UPAR_LY6"/>
    <property type="match status" value="1"/>
</dbReference>
<evidence type="ECO:0000256" key="6">
    <source>
        <dbReference type="ARBA" id="ARBA00023136"/>
    </source>
</evidence>
<dbReference type="InterPro" id="IPR035076">
    <property type="entry name" value="Toxin/TOLIP"/>
</dbReference>
<dbReference type="GeneTree" id="ENSGT00940000163304"/>
<evidence type="ECO:0000256" key="2">
    <source>
        <dbReference type="ARBA" id="ARBA00004613"/>
    </source>
</evidence>
<dbReference type="PANTHER" id="PTHR20914:SF9">
    <property type="entry name" value="COILED, ISOFORM A"/>
    <property type="match status" value="1"/>
</dbReference>
<comment type="subcellular location">
    <subcellularLocation>
        <location evidence="1">Cell membrane</location>
    </subcellularLocation>
    <subcellularLocation>
        <location evidence="2">Secreted</location>
    </subcellularLocation>
</comment>
<dbReference type="Ensembl" id="ENSDCDT00010031614.1">
    <property type="protein sequence ID" value="ENSDCDP00010025512.1"/>
    <property type="gene ID" value="ENSDCDG00010016240.1"/>
</dbReference>
<sequence length="195" mass="20337">MNRKAILLICALYSTAQGLTCNQCKTLTPNGMCSSTSVPCTGVCGNVVLTTFLGSETINLNARDCLPPDECQNGSINFGLTRVVMTTTCCSTDLCNSGTSLNSLPNGRSCFTCNGTDCTSTVNCIGNENHCIFSSPTGIAKGCASQSVCNQDNMVSKLGFVNISCCGGILCNGASSIVQNILLLGIVFVSYTIFQ</sequence>
<keyword evidence="7" id="KW-0325">Glycoprotein</keyword>
<dbReference type="InterPro" id="IPR016054">
    <property type="entry name" value="LY6_UPA_recep-like"/>
</dbReference>
<reference evidence="10" key="2">
    <citation type="submission" date="2025-08" db="UniProtKB">
        <authorList>
            <consortium name="Ensembl"/>
        </authorList>
    </citation>
    <scope>IDENTIFICATION</scope>
</reference>
<dbReference type="Pfam" id="PF00087">
    <property type="entry name" value="Toxin_TOLIP"/>
    <property type="match status" value="1"/>
</dbReference>